<dbReference type="PANTHER" id="PTHR30160:SF1">
    <property type="entry name" value="LIPOPOLYSACCHARIDE 1,2-N-ACETYLGLUCOSAMINETRANSFERASE-RELATED"/>
    <property type="match status" value="1"/>
</dbReference>
<dbReference type="Pfam" id="PF01075">
    <property type="entry name" value="Glyco_transf_9"/>
    <property type="match status" value="1"/>
</dbReference>
<dbReference type="PANTHER" id="PTHR30160">
    <property type="entry name" value="TETRAACYLDISACCHARIDE 4'-KINASE-RELATED"/>
    <property type="match status" value="1"/>
</dbReference>
<dbReference type="EMBL" id="SGXC01000003">
    <property type="protein sequence ID" value="RZS78467.1"/>
    <property type="molecule type" value="Genomic_DNA"/>
</dbReference>
<protein>
    <submittedName>
        <fullName evidence="3">ADP-heptose:LPS heptosyltransferase</fullName>
    </submittedName>
</protein>
<comment type="caution">
    <text evidence="3">The sequence shown here is derived from an EMBL/GenBank/DDBJ whole genome shotgun (WGS) entry which is preliminary data.</text>
</comment>
<accession>A0A4Q7N8Z8</accession>
<dbReference type="Proteomes" id="UP000292445">
    <property type="component" value="Unassembled WGS sequence"/>
</dbReference>
<proteinExistence type="predicted"/>
<keyword evidence="4" id="KW-1185">Reference proteome</keyword>
<dbReference type="AlphaFoldDB" id="A0A4Q7N8Z8"/>
<evidence type="ECO:0000313" key="3">
    <source>
        <dbReference type="EMBL" id="RZS78467.1"/>
    </source>
</evidence>
<dbReference type="GO" id="GO:0008713">
    <property type="term" value="F:ADP-heptose-lipopolysaccharide heptosyltransferase activity"/>
    <property type="evidence" value="ECO:0007669"/>
    <property type="project" value="TreeGrafter"/>
</dbReference>
<organism evidence="3 4">
    <name type="scientific">Pigmentiphaga kullae</name>
    <dbReference type="NCBI Taxonomy" id="151784"/>
    <lineage>
        <taxon>Bacteria</taxon>
        <taxon>Pseudomonadati</taxon>
        <taxon>Pseudomonadota</taxon>
        <taxon>Betaproteobacteria</taxon>
        <taxon>Burkholderiales</taxon>
        <taxon>Alcaligenaceae</taxon>
        <taxon>Pigmentiphaga</taxon>
    </lineage>
</organism>
<evidence type="ECO:0000313" key="4">
    <source>
        <dbReference type="Proteomes" id="UP000292445"/>
    </source>
</evidence>
<dbReference type="GO" id="GO:0009244">
    <property type="term" value="P:lipopolysaccharide core region biosynthetic process"/>
    <property type="evidence" value="ECO:0007669"/>
    <property type="project" value="TreeGrafter"/>
</dbReference>
<reference evidence="3 4" key="1">
    <citation type="submission" date="2019-02" db="EMBL/GenBank/DDBJ databases">
        <title>Genomic Encyclopedia of Type Strains, Phase IV (KMG-IV): sequencing the most valuable type-strain genomes for metagenomic binning, comparative biology and taxonomic classification.</title>
        <authorList>
            <person name="Goeker M."/>
        </authorList>
    </citation>
    <scope>NUCLEOTIDE SEQUENCE [LARGE SCALE GENOMIC DNA]</scope>
    <source>
        <strain evidence="3 4">K24</strain>
    </source>
</reference>
<dbReference type="InterPro" id="IPR002201">
    <property type="entry name" value="Glyco_trans_9"/>
</dbReference>
<dbReference type="SUPFAM" id="SSF53756">
    <property type="entry name" value="UDP-Glycosyltransferase/glycogen phosphorylase"/>
    <property type="match status" value="1"/>
</dbReference>
<dbReference type="Gene3D" id="3.40.50.2000">
    <property type="entry name" value="Glycogen Phosphorylase B"/>
    <property type="match status" value="1"/>
</dbReference>
<dbReference type="InterPro" id="IPR051199">
    <property type="entry name" value="LPS_LOS_Heptosyltrfase"/>
</dbReference>
<evidence type="ECO:0000256" key="2">
    <source>
        <dbReference type="ARBA" id="ARBA00022679"/>
    </source>
</evidence>
<name>A0A4Q7N8Z8_9BURK</name>
<evidence type="ECO:0000256" key="1">
    <source>
        <dbReference type="ARBA" id="ARBA00022676"/>
    </source>
</evidence>
<keyword evidence="1" id="KW-0328">Glycosyltransferase</keyword>
<sequence>MPPNKDSLAKVALVTSPAIGDSLLSMTVAHNLRRSGSAVTVFGPHVHALRRWFPGIDIQPGLSPDGAGLALEAFGTVIQLHDHRPLPDFTGLHPRAMVLEDLCRMRSPKSMATRLTEFCRNGLGLVDAEKHNGLQPPAGLAHRLHASRVVIHPAASTPDKCWLPARFIALASRLRDEGFDPQFIVGPAERPQWEPLLRAQGLGLPDLGGLDNVAAWVFESGWFIGNDSGIGHLASNLHVPTLSLFMRQGGARTWRPDWGPGQVLIGSAGIPTGRLKEKLWKYVLTPGRVARAFARLRGQETVQAAGLPGITLLR</sequence>
<gene>
    <name evidence="3" type="ORF">EV675_5116</name>
</gene>
<keyword evidence="2 3" id="KW-0808">Transferase</keyword>
<dbReference type="RefSeq" id="WP_242621598.1">
    <property type="nucleotide sequence ID" value="NZ_SGXC01000003.1"/>
</dbReference>
<dbReference type="GO" id="GO:0005829">
    <property type="term" value="C:cytosol"/>
    <property type="evidence" value="ECO:0007669"/>
    <property type="project" value="TreeGrafter"/>
</dbReference>